<dbReference type="InterPro" id="IPR001347">
    <property type="entry name" value="SIS_dom"/>
</dbReference>
<dbReference type="PROSITE" id="PS51464">
    <property type="entry name" value="SIS"/>
    <property type="match status" value="1"/>
</dbReference>
<dbReference type="PANTHER" id="PTHR42745:SF1">
    <property type="entry name" value="ARABINOSE 5-PHOSPHATE ISOMERASE KDSD"/>
    <property type="match status" value="1"/>
</dbReference>
<sequence length="203" mass="21461">MDALKVGKKIIEEEIKAIERVSKNLDENFVITVETIKSCEGKVVFTGLGKSGHIGKKLAATFSSTGTPAIFVHATEALHGDLGMITKGDVVIAISNSGETKELIQMIPSLKIIGTKIISITSNENSTLAKKSHIHIKVDATREADHLNVAPTSSTTAVLAVGDAIGITLSILKGFKEDNFAVFHPGGSLGKMLLGKISLEETV</sequence>
<evidence type="ECO:0000259" key="3">
    <source>
        <dbReference type="PROSITE" id="PS51464"/>
    </source>
</evidence>
<dbReference type="NCBIfam" id="TIGR00393">
    <property type="entry name" value="kpsF"/>
    <property type="match status" value="1"/>
</dbReference>
<reference evidence="4 5" key="1">
    <citation type="journal article" date="2019" name="Int. J. Syst. Evol. Microbiol.">
        <title>The Global Catalogue of Microorganisms (GCM) 10K type strain sequencing project: providing services to taxonomists for standard genome sequencing and annotation.</title>
        <authorList>
            <consortium name="The Broad Institute Genomics Platform"/>
            <consortium name="The Broad Institute Genome Sequencing Center for Infectious Disease"/>
            <person name="Wu L."/>
            <person name="Ma J."/>
        </authorList>
    </citation>
    <scope>NUCLEOTIDE SEQUENCE [LARGE SCALE GENOMIC DNA]</scope>
    <source>
        <strain evidence="4 5">JCM 1405</strain>
    </source>
</reference>
<feature type="domain" description="SIS" evidence="3">
    <location>
        <begin position="32"/>
        <end position="175"/>
    </location>
</feature>
<keyword evidence="5" id="KW-1185">Reference proteome</keyword>
<dbReference type="InterPro" id="IPR004800">
    <property type="entry name" value="KdsD/KpsF-type"/>
</dbReference>
<evidence type="ECO:0000256" key="1">
    <source>
        <dbReference type="ARBA" id="ARBA00022737"/>
    </source>
</evidence>
<dbReference type="SUPFAM" id="SSF53697">
    <property type="entry name" value="SIS domain"/>
    <property type="match status" value="1"/>
</dbReference>
<dbReference type="CDD" id="cd05014">
    <property type="entry name" value="SIS_Kpsf"/>
    <property type="match status" value="1"/>
</dbReference>
<evidence type="ECO:0000313" key="4">
    <source>
        <dbReference type="EMBL" id="GAA0719211.1"/>
    </source>
</evidence>
<dbReference type="InterPro" id="IPR035474">
    <property type="entry name" value="SIS_Kpsf"/>
</dbReference>
<organism evidence="4 5">
    <name type="scientific">Clostridium malenominatum</name>
    <dbReference type="NCBI Taxonomy" id="1539"/>
    <lineage>
        <taxon>Bacteria</taxon>
        <taxon>Bacillati</taxon>
        <taxon>Bacillota</taxon>
        <taxon>Clostridia</taxon>
        <taxon>Eubacteriales</taxon>
        <taxon>Clostridiaceae</taxon>
        <taxon>Clostridium</taxon>
    </lineage>
</organism>
<dbReference type="Pfam" id="PF01380">
    <property type="entry name" value="SIS"/>
    <property type="match status" value="1"/>
</dbReference>
<evidence type="ECO:0000256" key="2">
    <source>
        <dbReference type="ARBA" id="ARBA00023122"/>
    </source>
</evidence>
<protein>
    <recommendedName>
        <fullName evidence="3">SIS domain-containing protein</fullName>
    </recommendedName>
</protein>
<proteinExistence type="predicted"/>
<name>A0ABN1IQT3_9CLOT</name>
<keyword evidence="1" id="KW-0677">Repeat</keyword>
<dbReference type="RefSeq" id="WP_343766683.1">
    <property type="nucleotide sequence ID" value="NZ_BAAACF010000001.1"/>
</dbReference>
<keyword evidence="2" id="KW-0129">CBS domain</keyword>
<dbReference type="InterPro" id="IPR046348">
    <property type="entry name" value="SIS_dom_sf"/>
</dbReference>
<accession>A0ABN1IQT3</accession>
<dbReference type="Gene3D" id="3.40.50.10490">
    <property type="entry name" value="Glucose-6-phosphate isomerase like protein, domain 1"/>
    <property type="match status" value="1"/>
</dbReference>
<dbReference type="PANTHER" id="PTHR42745">
    <property type="match status" value="1"/>
</dbReference>
<dbReference type="InterPro" id="IPR050986">
    <property type="entry name" value="GutQ/KpsF_isomerases"/>
</dbReference>
<dbReference type="EMBL" id="BAAACF010000001">
    <property type="protein sequence ID" value="GAA0719211.1"/>
    <property type="molecule type" value="Genomic_DNA"/>
</dbReference>
<dbReference type="Proteomes" id="UP001500339">
    <property type="component" value="Unassembled WGS sequence"/>
</dbReference>
<gene>
    <name evidence="4" type="ORF">GCM10008905_06920</name>
</gene>
<evidence type="ECO:0000313" key="5">
    <source>
        <dbReference type="Proteomes" id="UP001500339"/>
    </source>
</evidence>
<comment type="caution">
    <text evidence="4">The sequence shown here is derived from an EMBL/GenBank/DDBJ whole genome shotgun (WGS) entry which is preliminary data.</text>
</comment>